<dbReference type="PANTHER" id="PTHR24274">
    <property type="entry name" value="CILIA- AND FLAGELLA-ASSOCIATED PROTEIN 161"/>
    <property type="match status" value="1"/>
</dbReference>
<dbReference type="GO" id="GO:0060271">
    <property type="term" value="P:cilium assembly"/>
    <property type="evidence" value="ECO:0007669"/>
    <property type="project" value="TreeGrafter"/>
</dbReference>
<protein>
    <recommendedName>
        <fullName evidence="3">Cilia- and flagella-associated protein 161</fullName>
    </recommendedName>
</protein>
<evidence type="ECO:0000313" key="2">
    <source>
        <dbReference type="Proteomes" id="UP001153636"/>
    </source>
</evidence>
<evidence type="ECO:0008006" key="3">
    <source>
        <dbReference type="Google" id="ProtNLM"/>
    </source>
</evidence>
<keyword evidence="2" id="KW-1185">Reference proteome</keyword>
<dbReference type="GO" id="GO:0031514">
    <property type="term" value="C:motile cilium"/>
    <property type="evidence" value="ECO:0007669"/>
    <property type="project" value="TreeGrafter"/>
</dbReference>
<dbReference type="Proteomes" id="UP001153636">
    <property type="component" value="Chromosome 9"/>
</dbReference>
<reference evidence="1" key="1">
    <citation type="submission" date="2022-01" db="EMBL/GenBank/DDBJ databases">
        <authorList>
            <person name="King R."/>
        </authorList>
    </citation>
    <scope>NUCLEOTIDE SEQUENCE</scope>
</reference>
<accession>A0A9P0D5N4</accession>
<dbReference type="OrthoDB" id="2126411at2759"/>
<name>A0A9P0D5N4_9CUCU</name>
<sequence>MMMKATPLEIDEREKVFQPKIAYSNPIVHVGFWFDEQAIVEDNINSTAYRRDRCELLIQKTRKMYRNILRQTLLAIETPFTLFGEKYQIKSRYIKNKDNKTLCLAGVVNERDIEKVPHFQHGCCVSATSMTDPCVRNTFRIKGASTERDGQQVLFGDDVLLQIVESAGPPLYIQCENHTISTFGLHLVCKLSQDPDIYCRFKFLHGNPAIRNKTLGTPFSPDTKVIIQHSASGQNLAVEKKRLIPTFFGPEIEVTCHSFKDSHKIDTKENYWKIGTRFISDNALYLRAAKGEELTQKELEKI</sequence>
<evidence type="ECO:0000313" key="1">
    <source>
        <dbReference type="EMBL" id="CAH1115108.1"/>
    </source>
</evidence>
<organism evidence="1 2">
    <name type="scientific">Psylliodes chrysocephalus</name>
    <dbReference type="NCBI Taxonomy" id="3402493"/>
    <lineage>
        <taxon>Eukaryota</taxon>
        <taxon>Metazoa</taxon>
        <taxon>Ecdysozoa</taxon>
        <taxon>Arthropoda</taxon>
        <taxon>Hexapoda</taxon>
        <taxon>Insecta</taxon>
        <taxon>Pterygota</taxon>
        <taxon>Neoptera</taxon>
        <taxon>Endopterygota</taxon>
        <taxon>Coleoptera</taxon>
        <taxon>Polyphaga</taxon>
        <taxon>Cucujiformia</taxon>
        <taxon>Chrysomeloidea</taxon>
        <taxon>Chrysomelidae</taxon>
        <taxon>Galerucinae</taxon>
        <taxon>Alticini</taxon>
        <taxon>Psylliodes</taxon>
    </lineage>
</organism>
<dbReference type="EMBL" id="OV651821">
    <property type="protein sequence ID" value="CAH1115108.1"/>
    <property type="molecule type" value="Genomic_DNA"/>
</dbReference>
<dbReference type="InterPro" id="IPR055325">
    <property type="entry name" value="CF161"/>
</dbReference>
<dbReference type="PANTHER" id="PTHR24274:SF1">
    <property type="entry name" value="CILIA- AND FLAGELLA-ASSOCIATED PROTEIN 161"/>
    <property type="match status" value="1"/>
</dbReference>
<dbReference type="Pfam" id="PF24569">
    <property type="entry name" value="CFAP161"/>
    <property type="match status" value="1"/>
</dbReference>
<gene>
    <name evidence="1" type="ORF">PSYICH_LOCUS15153</name>
</gene>
<dbReference type="AlphaFoldDB" id="A0A9P0D5N4"/>
<proteinExistence type="predicted"/>